<sequence>AANSALAASGWPSMATPAGKVTLNVGGTRFDVYCSTLQAFPGTKLCSITEPQADTTFDYNASSREFFFDRSAKVFGQVLNYCRTKHLHCPTSICWSALEEELVVSPHLGSVLGKAT</sequence>
<name>A0A8D0BGA2_SALMN</name>
<accession>A0A8D0BGA2</accession>
<evidence type="ECO:0000256" key="6">
    <source>
        <dbReference type="ARBA" id="ARBA00023136"/>
    </source>
</evidence>
<dbReference type="Pfam" id="PF02214">
    <property type="entry name" value="BTB_2"/>
    <property type="match status" value="1"/>
</dbReference>
<dbReference type="Gene3D" id="3.30.710.10">
    <property type="entry name" value="Potassium Channel Kv1.1, Chain A"/>
    <property type="match status" value="1"/>
</dbReference>
<evidence type="ECO:0000256" key="4">
    <source>
        <dbReference type="ARBA" id="ARBA00022989"/>
    </source>
</evidence>
<evidence type="ECO:0000313" key="9">
    <source>
        <dbReference type="Ensembl" id="ENSSMRP00000007847.1"/>
    </source>
</evidence>
<dbReference type="PRINTS" id="PR01498">
    <property type="entry name" value="SHAWCHANNEL"/>
</dbReference>
<reference evidence="9" key="1">
    <citation type="submission" date="2025-08" db="UniProtKB">
        <authorList>
            <consortium name="Ensembl"/>
        </authorList>
    </citation>
    <scope>IDENTIFICATION</scope>
</reference>
<evidence type="ECO:0000259" key="8">
    <source>
        <dbReference type="Pfam" id="PF02214"/>
    </source>
</evidence>
<dbReference type="GO" id="GO:0042734">
    <property type="term" value="C:presynaptic membrane"/>
    <property type="evidence" value="ECO:0007669"/>
    <property type="project" value="TreeGrafter"/>
</dbReference>
<dbReference type="GO" id="GO:0008076">
    <property type="term" value="C:voltage-gated potassium channel complex"/>
    <property type="evidence" value="ECO:0007669"/>
    <property type="project" value="InterPro"/>
</dbReference>
<evidence type="ECO:0000313" key="10">
    <source>
        <dbReference type="Proteomes" id="UP000694421"/>
    </source>
</evidence>
<evidence type="ECO:0000256" key="2">
    <source>
        <dbReference type="ARBA" id="ARBA00022448"/>
    </source>
</evidence>
<dbReference type="Proteomes" id="UP000694421">
    <property type="component" value="Unplaced"/>
</dbReference>
<dbReference type="GO" id="GO:0045211">
    <property type="term" value="C:postsynaptic membrane"/>
    <property type="evidence" value="ECO:0007669"/>
    <property type="project" value="TreeGrafter"/>
</dbReference>
<dbReference type="InterPro" id="IPR003131">
    <property type="entry name" value="T1-type_BTB"/>
</dbReference>
<keyword evidence="4" id="KW-1133">Transmembrane helix</keyword>
<organism evidence="9 10">
    <name type="scientific">Salvator merianae</name>
    <name type="common">Argentine black and white tegu</name>
    <name type="synonym">Tupinambis merianae</name>
    <dbReference type="NCBI Taxonomy" id="96440"/>
    <lineage>
        <taxon>Eukaryota</taxon>
        <taxon>Metazoa</taxon>
        <taxon>Chordata</taxon>
        <taxon>Craniata</taxon>
        <taxon>Vertebrata</taxon>
        <taxon>Euteleostomi</taxon>
        <taxon>Lepidosauria</taxon>
        <taxon>Squamata</taxon>
        <taxon>Bifurcata</taxon>
        <taxon>Unidentata</taxon>
        <taxon>Episquamata</taxon>
        <taxon>Laterata</taxon>
        <taxon>Teiioidea</taxon>
        <taxon>Teiidae</taxon>
        <taxon>Salvator</taxon>
    </lineage>
</organism>
<comment type="subcellular location">
    <subcellularLocation>
        <location evidence="1">Membrane</location>
        <topology evidence="1">Multi-pass membrane protein</topology>
    </subcellularLocation>
</comment>
<keyword evidence="6" id="KW-0472">Membrane</keyword>
<keyword evidence="10" id="KW-1185">Reference proteome</keyword>
<keyword evidence="3" id="KW-0812">Transmembrane</keyword>
<feature type="domain" description="Potassium channel tetramerisation-type BTB" evidence="8">
    <location>
        <begin position="21"/>
        <end position="102"/>
    </location>
</feature>
<dbReference type="GO" id="GO:0043679">
    <property type="term" value="C:axon terminus"/>
    <property type="evidence" value="ECO:0007669"/>
    <property type="project" value="TreeGrafter"/>
</dbReference>
<dbReference type="PANTHER" id="PTHR11537:SF235">
    <property type="entry name" value="POTASSIUM VOLTAGE-GATED CHANNEL SUBFAMILY C MEMBER 1-LIKE"/>
    <property type="match status" value="1"/>
</dbReference>
<dbReference type="OMA" id="FYREATH"/>
<dbReference type="InterPro" id="IPR003974">
    <property type="entry name" value="K_chnl_volt-dep_Kv3"/>
</dbReference>
<dbReference type="InterPro" id="IPR011333">
    <property type="entry name" value="SKP1/BTB/POZ_sf"/>
</dbReference>
<dbReference type="GeneTree" id="ENSGT00940000166548"/>
<evidence type="ECO:0000256" key="1">
    <source>
        <dbReference type="ARBA" id="ARBA00004141"/>
    </source>
</evidence>
<dbReference type="GO" id="GO:0032809">
    <property type="term" value="C:neuronal cell body membrane"/>
    <property type="evidence" value="ECO:0007669"/>
    <property type="project" value="TreeGrafter"/>
</dbReference>
<dbReference type="Ensembl" id="ENSSMRT00000009171.1">
    <property type="protein sequence ID" value="ENSSMRP00000007847.1"/>
    <property type="gene ID" value="ENSSMRG00000006285.1"/>
</dbReference>
<evidence type="ECO:0000256" key="5">
    <source>
        <dbReference type="ARBA" id="ARBA00023065"/>
    </source>
</evidence>
<protein>
    <recommendedName>
        <fullName evidence="8">Potassium channel tetramerisation-type BTB domain-containing protein</fullName>
    </recommendedName>
</protein>
<keyword evidence="7" id="KW-0407">Ion channel</keyword>
<dbReference type="PANTHER" id="PTHR11537">
    <property type="entry name" value="VOLTAGE-GATED POTASSIUM CHANNEL"/>
    <property type="match status" value="1"/>
</dbReference>
<keyword evidence="2" id="KW-0813">Transport</keyword>
<reference evidence="9" key="2">
    <citation type="submission" date="2025-09" db="UniProtKB">
        <authorList>
            <consortium name="Ensembl"/>
        </authorList>
    </citation>
    <scope>IDENTIFICATION</scope>
</reference>
<dbReference type="AlphaFoldDB" id="A0A8D0BGA2"/>
<dbReference type="GO" id="GO:0051260">
    <property type="term" value="P:protein homooligomerization"/>
    <property type="evidence" value="ECO:0007669"/>
    <property type="project" value="InterPro"/>
</dbReference>
<dbReference type="InterPro" id="IPR028325">
    <property type="entry name" value="VG_K_chnl"/>
</dbReference>
<dbReference type="GO" id="GO:0032590">
    <property type="term" value="C:dendrite membrane"/>
    <property type="evidence" value="ECO:0007669"/>
    <property type="project" value="TreeGrafter"/>
</dbReference>
<dbReference type="GO" id="GO:0001508">
    <property type="term" value="P:action potential"/>
    <property type="evidence" value="ECO:0007669"/>
    <property type="project" value="TreeGrafter"/>
</dbReference>
<keyword evidence="5" id="KW-0406">Ion transport</keyword>
<dbReference type="GO" id="GO:0005251">
    <property type="term" value="F:delayed rectifier potassium channel activity"/>
    <property type="evidence" value="ECO:0007669"/>
    <property type="project" value="TreeGrafter"/>
</dbReference>
<evidence type="ECO:0000256" key="7">
    <source>
        <dbReference type="ARBA" id="ARBA00023303"/>
    </source>
</evidence>
<evidence type="ECO:0000256" key="3">
    <source>
        <dbReference type="ARBA" id="ARBA00022692"/>
    </source>
</evidence>
<proteinExistence type="predicted"/>
<dbReference type="SUPFAM" id="SSF54695">
    <property type="entry name" value="POZ domain"/>
    <property type="match status" value="1"/>
</dbReference>